<dbReference type="GO" id="GO:0006508">
    <property type="term" value="P:proteolysis"/>
    <property type="evidence" value="ECO:0007669"/>
    <property type="project" value="InterPro"/>
</dbReference>
<evidence type="ECO:0000313" key="4">
    <source>
        <dbReference type="EMBL" id="AFK52585.1"/>
    </source>
</evidence>
<accession>I3TIJ7</accession>
<dbReference type="SUPFAM" id="SSF53187">
    <property type="entry name" value="Zn-dependent exopeptidases"/>
    <property type="match status" value="1"/>
</dbReference>
<dbReference type="Pfam" id="PF00246">
    <property type="entry name" value="Peptidase_M14"/>
    <property type="match status" value="1"/>
</dbReference>
<dbReference type="InterPro" id="IPR000834">
    <property type="entry name" value="Peptidase_M14"/>
</dbReference>
<dbReference type="GO" id="GO:0004181">
    <property type="term" value="F:metallocarboxypeptidase activity"/>
    <property type="evidence" value="ECO:0007669"/>
    <property type="project" value="InterPro"/>
</dbReference>
<dbReference type="KEGG" id="tmo:TMO_0746"/>
<dbReference type="GO" id="GO:0008270">
    <property type="term" value="F:zinc ion binding"/>
    <property type="evidence" value="ECO:0007669"/>
    <property type="project" value="InterPro"/>
</dbReference>
<evidence type="ECO:0000259" key="3">
    <source>
        <dbReference type="PROSITE" id="PS52035"/>
    </source>
</evidence>
<dbReference type="Gene3D" id="2.60.40.3120">
    <property type="match status" value="1"/>
</dbReference>
<feature type="active site" description="Proton donor/acceptor" evidence="2">
    <location>
        <position position="354"/>
    </location>
</feature>
<dbReference type="HOGENOM" id="CLU_042358_0_0_5"/>
<evidence type="ECO:0000256" key="2">
    <source>
        <dbReference type="PROSITE-ProRule" id="PRU01379"/>
    </source>
</evidence>
<organism evidence="4 5">
    <name type="scientific">Tistrella mobilis (strain KA081020-065)</name>
    <dbReference type="NCBI Taxonomy" id="1110502"/>
    <lineage>
        <taxon>Bacteria</taxon>
        <taxon>Pseudomonadati</taxon>
        <taxon>Pseudomonadota</taxon>
        <taxon>Alphaproteobacteria</taxon>
        <taxon>Geminicoccales</taxon>
        <taxon>Geminicoccaceae</taxon>
        <taxon>Tistrella</taxon>
    </lineage>
</organism>
<dbReference type="PANTHER" id="PTHR12756:SF11">
    <property type="entry name" value="CYTOSOLIC CARBOXYPEPTIDASE 1"/>
    <property type="match status" value="1"/>
</dbReference>
<dbReference type="Proteomes" id="UP000005258">
    <property type="component" value="Chromosome"/>
</dbReference>
<reference evidence="4 5" key="1">
    <citation type="journal article" date="2012" name="J. Am. Chem. Soc.">
        <title>Bacterial biosynthesis and maturation of the didemnin anti-cancer agents.</title>
        <authorList>
            <person name="Xu Y."/>
            <person name="Kersten R.D."/>
            <person name="Nam S.J."/>
            <person name="Lu L."/>
            <person name="Al-Suwailem A.M."/>
            <person name="Zheng H."/>
            <person name="Fenical W."/>
            <person name="Dorrestein P.C."/>
            <person name="Moore B.S."/>
            <person name="Qian P.Y."/>
        </authorList>
    </citation>
    <scope>NUCLEOTIDE SEQUENCE [LARGE SCALE GENOMIC DNA]</scope>
    <source>
        <strain evidence="4 5">KA081020-065</strain>
    </source>
</reference>
<dbReference type="InterPro" id="IPR050821">
    <property type="entry name" value="Cytosolic_carboxypeptidase"/>
</dbReference>
<evidence type="ECO:0000256" key="1">
    <source>
        <dbReference type="ARBA" id="ARBA00001947"/>
    </source>
</evidence>
<keyword evidence="4" id="KW-0645">Protease</keyword>
<feature type="domain" description="Peptidase M14" evidence="3">
    <location>
        <begin position="129"/>
        <end position="390"/>
    </location>
</feature>
<keyword evidence="4" id="KW-0121">Carboxypeptidase</keyword>
<dbReference type="EMBL" id="CP003236">
    <property type="protein sequence ID" value="AFK52585.1"/>
    <property type="molecule type" value="Genomic_DNA"/>
</dbReference>
<dbReference type="PATRIC" id="fig|1110502.3.peg.767"/>
<dbReference type="AlphaFoldDB" id="I3TIJ7"/>
<dbReference type="InterPro" id="IPR040626">
    <property type="entry name" value="Pepdidase_M14_N"/>
</dbReference>
<keyword evidence="4" id="KW-0378">Hydrolase</keyword>
<dbReference type="RefSeq" id="WP_014744265.1">
    <property type="nucleotide sequence ID" value="NC_017956.1"/>
</dbReference>
<dbReference type="eggNOG" id="COG2866">
    <property type="taxonomic scope" value="Bacteria"/>
</dbReference>
<comment type="cofactor">
    <cofactor evidence="1">
        <name>Zn(2+)</name>
        <dbReference type="ChEBI" id="CHEBI:29105"/>
    </cofactor>
</comment>
<dbReference type="Gene3D" id="3.40.630.10">
    <property type="entry name" value="Zn peptidases"/>
    <property type="match status" value="1"/>
</dbReference>
<keyword evidence="5" id="KW-1185">Reference proteome</keyword>
<protein>
    <submittedName>
        <fullName evidence="4">Peptidase M14, carboxypeptidase A</fullName>
    </submittedName>
</protein>
<dbReference type="Pfam" id="PF18027">
    <property type="entry name" value="Pepdidase_M14_N"/>
    <property type="match status" value="1"/>
</dbReference>
<name>I3TIJ7_TISMK</name>
<evidence type="ECO:0000313" key="5">
    <source>
        <dbReference type="Proteomes" id="UP000005258"/>
    </source>
</evidence>
<dbReference type="CDD" id="cd06234">
    <property type="entry name" value="M14_PaCCP-like"/>
    <property type="match status" value="1"/>
</dbReference>
<proteinExistence type="inferred from homology"/>
<comment type="similarity">
    <text evidence="2">Belongs to the peptidase M14 family.</text>
</comment>
<gene>
    <name evidence="4" type="ordered locus">TMO_0746</name>
</gene>
<sequence length="399" mass="42736">MTATGFPAPSGIAVDSRFDGGNGDLIAIGTAGGRTVVDLAIRTDAGCSFRQWFDVRLSGITGRPVTVRLLNAGSCTYPKGFDGYRPVVSTDRSRWTRVPGRYDGRVLSLDLDIDADQIEADQVELAYFAPYDLSAHADLVARAGSRPGVRRIRLGSTVDGRPLDALAMGAFDGSRPVCWIIGRQHPGETMASWWMEGALDRLTDAADPVAAGLRAAADLVVVPNMNPDGSFRGHLRANAAGANLNREWAAPTLARSPEVAVVRAAMLQTGVAFCLDVHGDEALPHNFIAGFEGIPDLRPGQLDLLTCYRGRLDEVSPDFQTRIGYPAARPQTGDLSMCTNWVANTFGALAMTLEQPFKDCVEAPDAEEGWSPAGCRRLARACLDVLAEMAPTLKTGHAR</sequence>
<dbReference type="STRING" id="1110502.TMO_0746"/>
<dbReference type="PROSITE" id="PS52035">
    <property type="entry name" value="PEPTIDASE_M14"/>
    <property type="match status" value="1"/>
</dbReference>
<dbReference type="PANTHER" id="PTHR12756">
    <property type="entry name" value="CYTOSOLIC CARBOXYPEPTIDASE"/>
    <property type="match status" value="1"/>
</dbReference>